<feature type="transmembrane region" description="Helical" evidence="2">
    <location>
        <begin position="96"/>
        <end position="114"/>
    </location>
</feature>
<keyword evidence="4" id="KW-1185">Reference proteome</keyword>
<dbReference type="Proteomes" id="UP000254925">
    <property type="component" value="Unassembled WGS sequence"/>
</dbReference>
<protein>
    <submittedName>
        <fullName evidence="3">Uncharacterized protein (DUF983 family)</fullName>
    </submittedName>
</protein>
<feature type="region of interest" description="Disordered" evidence="1">
    <location>
        <begin position="139"/>
        <end position="169"/>
    </location>
</feature>
<feature type="compositionally biased region" description="Basic and acidic residues" evidence="1">
    <location>
        <begin position="139"/>
        <end position="152"/>
    </location>
</feature>
<keyword evidence="2" id="KW-1133">Transmembrane helix</keyword>
<dbReference type="InterPro" id="IPR009325">
    <property type="entry name" value="DUF983"/>
</dbReference>
<evidence type="ECO:0000256" key="1">
    <source>
        <dbReference type="SAM" id="MobiDB-lite"/>
    </source>
</evidence>
<dbReference type="Pfam" id="PF06170">
    <property type="entry name" value="DUF983"/>
    <property type="match status" value="1"/>
</dbReference>
<organism evidence="3 4">
    <name type="scientific">Microvirga subterranea</name>
    <dbReference type="NCBI Taxonomy" id="186651"/>
    <lineage>
        <taxon>Bacteria</taxon>
        <taxon>Pseudomonadati</taxon>
        <taxon>Pseudomonadota</taxon>
        <taxon>Alphaproteobacteria</taxon>
        <taxon>Hyphomicrobiales</taxon>
        <taxon>Methylobacteriaceae</taxon>
        <taxon>Microvirga</taxon>
    </lineage>
</organism>
<evidence type="ECO:0000256" key="2">
    <source>
        <dbReference type="SAM" id="Phobius"/>
    </source>
</evidence>
<evidence type="ECO:0000313" key="4">
    <source>
        <dbReference type="Proteomes" id="UP000254925"/>
    </source>
</evidence>
<accession>A0A370HMW1</accession>
<name>A0A370HMW1_9HYPH</name>
<proteinExistence type="predicted"/>
<sequence>MPYSAEPAERLAPDTAPRLSAVTAMARGFIGRCPNCGKGRLFGRFLKVADHCDSCGMELHHHRADDFPPYIVMFIVGHLVGYGILMTETKMDVPMWFHLALWPALTLVLCLALLQPVKGAVVGLQYALGMHGFGAARAHAEGRDRETGRDGDAGADGKAGPARIHSARS</sequence>
<dbReference type="RefSeq" id="WP_425374275.1">
    <property type="nucleotide sequence ID" value="NZ_QQBB01000003.1"/>
</dbReference>
<reference evidence="3 4" key="1">
    <citation type="submission" date="2018-07" db="EMBL/GenBank/DDBJ databases">
        <title>Genomic Encyclopedia of Type Strains, Phase IV (KMG-IV): sequencing the most valuable type-strain genomes for metagenomic binning, comparative biology and taxonomic classification.</title>
        <authorList>
            <person name="Goeker M."/>
        </authorList>
    </citation>
    <scope>NUCLEOTIDE SEQUENCE [LARGE SCALE GENOMIC DNA]</scope>
    <source>
        <strain evidence="3 4">DSM 14364</strain>
    </source>
</reference>
<comment type="caution">
    <text evidence="3">The sequence shown here is derived from an EMBL/GenBank/DDBJ whole genome shotgun (WGS) entry which is preliminary data.</text>
</comment>
<keyword evidence="2" id="KW-0812">Transmembrane</keyword>
<feature type="transmembrane region" description="Helical" evidence="2">
    <location>
        <begin position="67"/>
        <end position="84"/>
    </location>
</feature>
<dbReference type="EMBL" id="QQBB01000003">
    <property type="protein sequence ID" value="RDI59913.1"/>
    <property type="molecule type" value="Genomic_DNA"/>
</dbReference>
<gene>
    <name evidence="3" type="ORF">DES45_103169</name>
</gene>
<dbReference type="AlphaFoldDB" id="A0A370HMW1"/>
<evidence type="ECO:0000313" key="3">
    <source>
        <dbReference type="EMBL" id="RDI59913.1"/>
    </source>
</evidence>
<keyword evidence="2" id="KW-0472">Membrane</keyword>